<dbReference type="EMBL" id="JBHTCH010000005">
    <property type="protein sequence ID" value="MFC7360051.1"/>
    <property type="molecule type" value="Genomic_DNA"/>
</dbReference>
<dbReference type="PIRSF" id="PIRSF001589">
    <property type="entry name" value="Asn_synthetase_glu-h"/>
    <property type="match status" value="1"/>
</dbReference>
<dbReference type="SUPFAM" id="SSF52402">
    <property type="entry name" value="Adenine nucleotide alpha hydrolases-like"/>
    <property type="match status" value="1"/>
</dbReference>
<comment type="pathway">
    <text evidence="1">Amino-acid biosynthesis; L-asparagine biosynthesis; L-asparagine from L-aspartate (L-Gln route): step 1/1.</text>
</comment>
<gene>
    <name evidence="10" type="primary">asnB</name>
    <name evidence="10" type="ORF">ACFQO6_07185</name>
</gene>
<comment type="caution">
    <text evidence="10">The sequence shown here is derived from an EMBL/GenBank/DDBJ whole genome shotgun (WGS) entry which is preliminary data.</text>
</comment>
<evidence type="ECO:0000256" key="7">
    <source>
        <dbReference type="ARBA" id="ARBA00022962"/>
    </source>
</evidence>
<comment type="catalytic activity">
    <reaction evidence="8">
        <text>L-aspartate + L-glutamine + ATP + H2O = L-asparagine + L-glutamate + AMP + diphosphate + H(+)</text>
        <dbReference type="Rhea" id="RHEA:12228"/>
        <dbReference type="ChEBI" id="CHEBI:15377"/>
        <dbReference type="ChEBI" id="CHEBI:15378"/>
        <dbReference type="ChEBI" id="CHEBI:29985"/>
        <dbReference type="ChEBI" id="CHEBI:29991"/>
        <dbReference type="ChEBI" id="CHEBI:30616"/>
        <dbReference type="ChEBI" id="CHEBI:33019"/>
        <dbReference type="ChEBI" id="CHEBI:58048"/>
        <dbReference type="ChEBI" id="CHEBI:58359"/>
        <dbReference type="ChEBI" id="CHEBI:456215"/>
        <dbReference type="EC" id="6.3.5.4"/>
    </reaction>
</comment>
<keyword evidence="11" id="KW-1185">Reference proteome</keyword>
<protein>
    <recommendedName>
        <fullName evidence="3">asparagine synthase (glutamine-hydrolyzing)</fullName>
        <ecNumber evidence="3">6.3.5.4</ecNumber>
    </recommendedName>
</protein>
<keyword evidence="7" id="KW-0315">Glutamine amidotransferase</keyword>
<dbReference type="InterPro" id="IPR001962">
    <property type="entry name" value="Asn_synthase"/>
</dbReference>
<evidence type="ECO:0000313" key="11">
    <source>
        <dbReference type="Proteomes" id="UP001596524"/>
    </source>
</evidence>
<dbReference type="Gene3D" id="3.40.50.620">
    <property type="entry name" value="HUPs"/>
    <property type="match status" value="1"/>
</dbReference>
<dbReference type="SUPFAM" id="SSF56235">
    <property type="entry name" value="N-terminal nucleophile aminohydrolases (Ntn hydrolases)"/>
    <property type="match status" value="1"/>
</dbReference>
<dbReference type="Proteomes" id="UP001596524">
    <property type="component" value="Unassembled WGS sequence"/>
</dbReference>
<evidence type="ECO:0000259" key="9">
    <source>
        <dbReference type="PROSITE" id="PS51278"/>
    </source>
</evidence>
<evidence type="ECO:0000256" key="4">
    <source>
        <dbReference type="ARBA" id="ARBA00022741"/>
    </source>
</evidence>
<dbReference type="PANTHER" id="PTHR43284:SF1">
    <property type="entry name" value="ASPARAGINE SYNTHETASE"/>
    <property type="match status" value="1"/>
</dbReference>
<dbReference type="RefSeq" id="WP_255890686.1">
    <property type="nucleotide sequence ID" value="NZ_JAFMZM010000003.1"/>
</dbReference>
<proteinExistence type="inferred from homology"/>
<evidence type="ECO:0000256" key="3">
    <source>
        <dbReference type="ARBA" id="ARBA00012737"/>
    </source>
</evidence>
<dbReference type="InterPro" id="IPR017932">
    <property type="entry name" value="GATase_2_dom"/>
</dbReference>
<evidence type="ECO:0000313" key="10">
    <source>
        <dbReference type="EMBL" id="MFC7360051.1"/>
    </source>
</evidence>
<dbReference type="PANTHER" id="PTHR43284">
    <property type="entry name" value="ASPARAGINE SYNTHETASE (GLUTAMINE-HYDROLYZING)"/>
    <property type="match status" value="1"/>
</dbReference>
<dbReference type="EC" id="6.3.5.4" evidence="3"/>
<reference evidence="11" key="1">
    <citation type="journal article" date="2019" name="Int. J. Syst. Evol. Microbiol.">
        <title>The Global Catalogue of Microorganisms (GCM) 10K type strain sequencing project: providing services to taxonomists for standard genome sequencing and annotation.</title>
        <authorList>
            <consortium name="The Broad Institute Genomics Platform"/>
            <consortium name="The Broad Institute Genome Sequencing Center for Infectious Disease"/>
            <person name="Wu L."/>
            <person name="Ma J."/>
        </authorList>
    </citation>
    <scope>NUCLEOTIDE SEQUENCE [LARGE SCALE GENOMIC DNA]</scope>
    <source>
        <strain evidence="11">FCH27</strain>
    </source>
</reference>
<dbReference type="InterPro" id="IPR029055">
    <property type="entry name" value="Ntn_hydrolases_N"/>
</dbReference>
<dbReference type="PROSITE" id="PS51278">
    <property type="entry name" value="GATASE_TYPE_2"/>
    <property type="match status" value="1"/>
</dbReference>
<evidence type="ECO:0000256" key="5">
    <source>
        <dbReference type="ARBA" id="ARBA00022840"/>
    </source>
</evidence>
<keyword evidence="4" id="KW-0547">Nucleotide-binding</keyword>
<keyword evidence="6" id="KW-0061">Asparagine biosynthesis</keyword>
<keyword evidence="10" id="KW-0436">Ligase</keyword>
<dbReference type="CDD" id="cd01991">
    <property type="entry name" value="Asn_synthase_B_C"/>
    <property type="match status" value="1"/>
</dbReference>
<keyword evidence="5" id="KW-0067">ATP-binding</keyword>
<dbReference type="NCBIfam" id="TIGR01536">
    <property type="entry name" value="asn_synth_AEB"/>
    <property type="match status" value="1"/>
</dbReference>
<feature type="domain" description="Glutamine amidotransferase type-2" evidence="9">
    <location>
        <begin position="2"/>
        <end position="211"/>
    </location>
</feature>
<evidence type="ECO:0000256" key="1">
    <source>
        <dbReference type="ARBA" id="ARBA00005187"/>
    </source>
</evidence>
<dbReference type="InterPro" id="IPR014729">
    <property type="entry name" value="Rossmann-like_a/b/a_fold"/>
</dbReference>
<dbReference type="GO" id="GO:0004066">
    <property type="term" value="F:asparagine synthase (glutamine-hydrolyzing) activity"/>
    <property type="evidence" value="ECO:0007669"/>
    <property type="project" value="UniProtKB-EC"/>
</dbReference>
<dbReference type="InterPro" id="IPR006426">
    <property type="entry name" value="Asn_synth_AEB"/>
</dbReference>
<dbReference type="InterPro" id="IPR051786">
    <property type="entry name" value="ASN_synthetase/amidase"/>
</dbReference>
<dbReference type="CDD" id="cd00712">
    <property type="entry name" value="AsnB"/>
    <property type="match status" value="1"/>
</dbReference>
<dbReference type="InterPro" id="IPR033738">
    <property type="entry name" value="AsnB_N"/>
</dbReference>
<evidence type="ECO:0000256" key="6">
    <source>
        <dbReference type="ARBA" id="ARBA00022888"/>
    </source>
</evidence>
<sequence length="615" mass="67289">MCGIAGALRVSQAPLDAIPRALVTIAHRGPDDSGWIDTTQGRVGMTRLAVMDPAAGQQPMSRDGVSLVFNGEIYNFKELRAELEKLGYSFRSNSDTEVLLAMYLEHGVGMLDRLVGMFAFAVVDERTGVTLLVRDRFGKKPLYYAKAGSGLAFASEIKAMRELLAAAGLNPAVRDQGVYDYLSLGVIPQPDTIFDGINAVEPGGYLSVDADGTHAERWWRPEFETHDVAVGEARERVRELMADSVRLRLRSDVPLGVFLSGGVDSSVIAYEAAQALGETVHAFTVATGSGLDESAVAGRTATSLGIKSTVLPLEFDPLESLHTVVSHYDQPFADSSAIPSLALSRLAREHVTVVLNGDGGDEVFGGYRRHVAAHLAGRLSGVPDRLLGLAERGLSGRGTEERRGAAGFAQRIVRGLQLDPEDRYLAWSTDMLLDADKREVWRGGDVTDTKDRVRTTRRGGLGALDQQLVTDIELNLLSDLLVKMDMATMAHSLEGRSPFLDHRVAEYVWSLPAHVRLPRGRAKGLLRDSYRGRLSDEVIRGKKKGFEVPVGRWLAEDWRPLVHDVLTVPSAHVKSYVDGAAVDDLVNGTRWPEKNTTYLVYALLVLELWLRKQSE</sequence>
<dbReference type="Pfam" id="PF13537">
    <property type="entry name" value="GATase_7"/>
    <property type="match status" value="1"/>
</dbReference>
<organism evidence="10 11">
    <name type="scientific">Nocardioides astragali</name>
    <dbReference type="NCBI Taxonomy" id="1776736"/>
    <lineage>
        <taxon>Bacteria</taxon>
        <taxon>Bacillati</taxon>
        <taxon>Actinomycetota</taxon>
        <taxon>Actinomycetes</taxon>
        <taxon>Propionibacteriales</taxon>
        <taxon>Nocardioidaceae</taxon>
        <taxon>Nocardioides</taxon>
    </lineage>
</organism>
<dbReference type="Pfam" id="PF00733">
    <property type="entry name" value="Asn_synthase"/>
    <property type="match status" value="1"/>
</dbReference>
<name>A0ABW2N539_9ACTN</name>
<keyword evidence="6" id="KW-0028">Amino-acid biosynthesis</keyword>
<dbReference type="Gene3D" id="3.60.20.10">
    <property type="entry name" value="Glutamine Phosphoribosylpyrophosphate, subunit 1, domain 1"/>
    <property type="match status" value="1"/>
</dbReference>
<comment type="similarity">
    <text evidence="2">Belongs to the asparagine synthetase family.</text>
</comment>
<evidence type="ECO:0000256" key="8">
    <source>
        <dbReference type="ARBA" id="ARBA00048741"/>
    </source>
</evidence>
<accession>A0ABW2N539</accession>
<evidence type="ECO:0000256" key="2">
    <source>
        <dbReference type="ARBA" id="ARBA00005752"/>
    </source>
</evidence>